<feature type="signal peptide" evidence="1">
    <location>
        <begin position="1"/>
        <end position="41"/>
    </location>
</feature>
<evidence type="ECO:0000313" key="3">
    <source>
        <dbReference type="Proteomes" id="UP000494245"/>
    </source>
</evidence>
<accession>A0A6V8LP63</accession>
<reference evidence="2 3" key="2">
    <citation type="submission" date="2020-05" db="EMBL/GenBank/DDBJ databases">
        <title>Draft genome sequence of Desulfovibrio sp. strainFSS-1.</title>
        <authorList>
            <person name="Shimoshige H."/>
            <person name="Kobayashi H."/>
            <person name="Maekawa T."/>
        </authorList>
    </citation>
    <scope>NUCLEOTIDE SEQUENCE [LARGE SCALE GENOMIC DNA]</scope>
    <source>
        <strain evidence="2 3">SIID29052-01</strain>
    </source>
</reference>
<name>A0A6V8LP63_9BACT</name>
<dbReference type="EMBL" id="BLTE01000001">
    <property type="protein sequence ID" value="GFK92780.1"/>
    <property type="molecule type" value="Genomic_DNA"/>
</dbReference>
<sequence length="187" mass="19852">MMAFLPSVPPRGRSPFPAATLLACAALLALALAGCTSKLTAAHLVVKPWEDGGSLKIYAKFMHFDLLTQPHEGQFEVKGTAWPIKENLPLWADTVEDLTLAAYLCDEKGNVLVKAQKTYPTQAITPSGFAFDLLMKHPKDPSGGYFVAVGYSGMFTASKPPAAVSPGSGSIAGNYVFFASEKAALSK</sequence>
<evidence type="ECO:0008006" key="4">
    <source>
        <dbReference type="Google" id="ProtNLM"/>
    </source>
</evidence>
<dbReference type="RefSeq" id="WP_173081131.1">
    <property type="nucleotide sequence ID" value="NZ_BLTE01000001.1"/>
</dbReference>
<organism evidence="2 3">
    <name type="scientific">Fundidesulfovibrio magnetotacticus</name>
    <dbReference type="NCBI Taxonomy" id="2730080"/>
    <lineage>
        <taxon>Bacteria</taxon>
        <taxon>Pseudomonadati</taxon>
        <taxon>Thermodesulfobacteriota</taxon>
        <taxon>Desulfovibrionia</taxon>
        <taxon>Desulfovibrionales</taxon>
        <taxon>Desulfovibrionaceae</taxon>
        <taxon>Fundidesulfovibrio</taxon>
    </lineage>
</organism>
<keyword evidence="3" id="KW-1185">Reference proteome</keyword>
<proteinExistence type="predicted"/>
<evidence type="ECO:0000256" key="1">
    <source>
        <dbReference type="SAM" id="SignalP"/>
    </source>
</evidence>
<keyword evidence="1" id="KW-0732">Signal</keyword>
<comment type="caution">
    <text evidence="2">The sequence shown here is derived from an EMBL/GenBank/DDBJ whole genome shotgun (WGS) entry which is preliminary data.</text>
</comment>
<protein>
    <recommendedName>
        <fullName evidence="4">Lipoprotein</fullName>
    </recommendedName>
</protein>
<evidence type="ECO:0000313" key="2">
    <source>
        <dbReference type="EMBL" id="GFK92780.1"/>
    </source>
</evidence>
<feature type="chain" id="PRO_5028845437" description="Lipoprotein" evidence="1">
    <location>
        <begin position="42"/>
        <end position="187"/>
    </location>
</feature>
<dbReference type="AlphaFoldDB" id="A0A6V8LP63"/>
<dbReference type="Proteomes" id="UP000494245">
    <property type="component" value="Unassembled WGS sequence"/>
</dbReference>
<gene>
    <name evidence="2" type="ORF">NNJEOMEG_00607</name>
</gene>
<reference evidence="2 3" key="1">
    <citation type="submission" date="2020-04" db="EMBL/GenBank/DDBJ databases">
        <authorList>
            <consortium name="Desulfovibrio sp. FSS-1 genome sequencing consortium"/>
            <person name="Shimoshige H."/>
            <person name="Kobayashi H."/>
            <person name="Maekawa T."/>
        </authorList>
    </citation>
    <scope>NUCLEOTIDE SEQUENCE [LARGE SCALE GENOMIC DNA]</scope>
    <source>
        <strain evidence="2 3">SIID29052-01</strain>
    </source>
</reference>